<dbReference type="Proteomes" id="UP000058613">
    <property type="component" value="Chromosome"/>
</dbReference>
<name>A0A0P0N2Y4_9CREN</name>
<dbReference type="AlphaFoldDB" id="A0A0P0N2Y4"/>
<dbReference type="KEGG" id="pdl:Pyrde_0822"/>
<accession>A0A0P0N2Y4</accession>
<protein>
    <submittedName>
        <fullName evidence="1">Uncharacterized protein</fullName>
    </submittedName>
</protein>
<evidence type="ECO:0000313" key="1">
    <source>
        <dbReference type="EMBL" id="ALL00872.1"/>
    </source>
</evidence>
<sequence>MEAEFQHPVTGQHMRAVIWLDTLRVYATEDGELLGIWPELSWPPEEARLDASKLSVADRVRGILAQSTVFSNLLEEPNTTIYLTAVIYDKNHPEGLALLHVNEAGKKYLISVDLATGTIRLTQENPLG</sequence>
<proteinExistence type="predicted"/>
<gene>
    <name evidence="1" type="ORF">Pyrde_0822</name>
</gene>
<dbReference type="EMBL" id="CP013011">
    <property type="protein sequence ID" value="ALL00872.1"/>
    <property type="molecule type" value="Genomic_DNA"/>
</dbReference>
<dbReference type="STRING" id="1273541.Pyrde_0822"/>
<evidence type="ECO:0000313" key="2">
    <source>
        <dbReference type="Proteomes" id="UP000058613"/>
    </source>
</evidence>
<organism evidence="1 2">
    <name type="scientific">Pyrodictium delaneyi</name>
    <dbReference type="NCBI Taxonomy" id="1273541"/>
    <lineage>
        <taxon>Archaea</taxon>
        <taxon>Thermoproteota</taxon>
        <taxon>Thermoprotei</taxon>
        <taxon>Desulfurococcales</taxon>
        <taxon>Pyrodictiaceae</taxon>
        <taxon>Pyrodictium</taxon>
    </lineage>
</organism>
<reference evidence="1 2" key="1">
    <citation type="submission" date="2015-10" db="EMBL/GenBank/DDBJ databases">
        <title>Complete genome sequence of hyperthermophilic archaeon Pyrodictium delaneyi Su06.</title>
        <authorList>
            <person name="Jung J.-H."/>
            <person name="Lin J."/>
            <person name="Holden J.F."/>
            <person name="Park C.-S."/>
        </authorList>
    </citation>
    <scope>NUCLEOTIDE SEQUENCE [LARGE SCALE GENOMIC DNA]</scope>
    <source>
        <strain evidence="1 2">Su06</strain>
    </source>
</reference>